<keyword evidence="7" id="KW-1185">Reference proteome</keyword>
<dbReference type="GO" id="GO:0071949">
    <property type="term" value="F:FAD binding"/>
    <property type="evidence" value="ECO:0007669"/>
    <property type="project" value="InterPro"/>
</dbReference>
<dbReference type="Pfam" id="PF13450">
    <property type="entry name" value="NAD_binding_8"/>
    <property type="match status" value="1"/>
</dbReference>
<keyword evidence="4" id="KW-1133">Transmembrane helix</keyword>
<dbReference type="PANTHER" id="PTHR46720">
    <property type="entry name" value="HYDROXYLASE, PUTATIVE (AFU_ORTHOLOGUE AFUA_3G01460)-RELATED"/>
    <property type="match status" value="1"/>
</dbReference>
<dbReference type="InterPro" id="IPR002938">
    <property type="entry name" value="FAD-bd"/>
</dbReference>
<dbReference type="InterPro" id="IPR036188">
    <property type="entry name" value="FAD/NAD-bd_sf"/>
</dbReference>
<dbReference type="InterPro" id="IPR051104">
    <property type="entry name" value="FAD_monoxygenase"/>
</dbReference>
<dbReference type="GO" id="GO:0044550">
    <property type="term" value="P:secondary metabolite biosynthetic process"/>
    <property type="evidence" value="ECO:0007669"/>
    <property type="project" value="TreeGrafter"/>
</dbReference>
<accession>A0A1V8SZL5</accession>
<protein>
    <recommendedName>
        <fullName evidence="5">FAD-binding domain-containing protein</fullName>
    </recommendedName>
</protein>
<feature type="transmembrane region" description="Helical" evidence="4">
    <location>
        <begin position="7"/>
        <end position="25"/>
    </location>
</feature>
<evidence type="ECO:0000256" key="1">
    <source>
        <dbReference type="ARBA" id="ARBA00022630"/>
    </source>
</evidence>
<dbReference type="AlphaFoldDB" id="A0A1V8SZL5"/>
<evidence type="ECO:0000259" key="5">
    <source>
        <dbReference type="Pfam" id="PF01494"/>
    </source>
</evidence>
<dbReference type="Proteomes" id="UP000192596">
    <property type="component" value="Unassembled WGS sequence"/>
</dbReference>
<keyword evidence="3" id="KW-0560">Oxidoreductase</keyword>
<dbReference type="SUPFAM" id="SSF54373">
    <property type="entry name" value="FAD-linked reductases, C-terminal domain"/>
    <property type="match status" value="1"/>
</dbReference>
<evidence type="ECO:0000256" key="3">
    <source>
        <dbReference type="ARBA" id="ARBA00023002"/>
    </source>
</evidence>
<dbReference type="PANTHER" id="PTHR46720:SF3">
    <property type="entry name" value="FAD-BINDING DOMAIN-CONTAINING PROTEIN-RELATED"/>
    <property type="match status" value="1"/>
</dbReference>
<evidence type="ECO:0000256" key="4">
    <source>
        <dbReference type="SAM" id="Phobius"/>
    </source>
</evidence>
<dbReference type="FunFam" id="3.50.50.60:FF:000153">
    <property type="entry name" value="Salicylate hydroxylase, putative"/>
    <property type="match status" value="1"/>
</dbReference>
<reference evidence="7" key="1">
    <citation type="submission" date="2017-03" db="EMBL/GenBank/DDBJ databases">
        <title>Genomes of endolithic fungi from Antarctica.</title>
        <authorList>
            <person name="Coleine C."/>
            <person name="Masonjones S."/>
            <person name="Stajich J.E."/>
        </authorList>
    </citation>
    <scope>NUCLEOTIDE SEQUENCE [LARGE SCALE GENOMIC DNA]</scope>
    <source>
        <strain evidence="7">CCFEE 5527</strain>
    </source>
</reference>
<dbReference type="Pfam" id="PF01494">
    <property type="entry name" value="FAD_binding_3"/>
    <property type="match status" value="1"/>
</dbReference>
<keyword evidence="4" id="KW-0812">Transmembrane</keyword>
<dbReference type="STRING" id="1507870.A0A1V8SZL5"/>
<keyword evidence="4" id="KW-0472">Membrane</keyword>
<organism evidence="6 7">
    <name type="scientific">Cryoendolithus antarcticus</name>
    <dbReference type="NCBI Taxonomy" id="1507870"/>
    <lineage>
        <taxon>Eukaryota</taxon>
        <taxon>Fungi</taxon>
        <taxon>Dikarya</taxon>
        <taxon>Ascomycota</taxon>
        <taxon>Pezizomycotina</taxon>
        <taxon>Dothideomycetes</taxon>
        <taxon>Dothideomycetidae</taxon>
        <taxon>Cladosporiales</taxon>
        <taxon>Cladosporiaceae</taxon>
        <taxon>Cryoendolithus</taxon>
    </lineage>
</organism>
<dbReference type="OrthoDB" id="417877at2759"/>
<sequence>MATRKPFEIAIVGGGITGLTLAIALHHRGIKIQIYEAAKAFGEIGAGVSFNANAVGSMKICHDEVYDAFLKVRTRNLWPSKEKVWFDYHDAFGDEGDELEASKVVYVSSRLKYSSPFEQSADDGLQTIYSSIGQNGVHRARYLESLIHLVPDELCHFNKRLKDIVQTDAGRSTLHFADGSTAEADAIIGCDGIKSNVRRLLHGDDHPCAQPTFTHKIAYRGVVPMEQAIKAVGEERASNACMHLGPGGHMLTFPVNHGQTLNIVAFTTKDEDWTTLTGQSSDKLTAPTKREKAIKDFAGFSGDVQRLLRLTAEDLDIWAIFHLGDNPPPSYAKGNIAILGDAAHATSPHHGAGAGMCIEDSAVMAELLADTAVQTREDVEVVFATFSELRKERGDGLVQSSARQGRIYEWQTEYGRDFGMQEEEIKKRNARIGEVDVGKLVEDAREVLRKRLADRS</sequence>
<dbReference type="SUPFAM" id="SSF51905">
    <property type="entry name" value="FAD/NAD(P)-binding domain"/>
    <property type="match status" value="1"/>
</dbReference>
<dbReference type="Gene3D" id="3.50.50.60">
    <property type="entry name" value="FAD/NAD(P)-binding domain"/>
    <property type="match status" value="1"/>
</dbReference>
<keyword evidence="2" id="KW-0274">FAD</keyword>
<feature type="domain" description="FAD-binding" evidence="5">
    <location>
        <begin position="179"/>
        <end position="399"/>
    </location>
</feature>
<dbReference type="PRINTS" id="PR00420">
    <property type="entry name" value="RNGMNOXGNASE"/>
</dbReference>
<comment type="caution">
    <text evidence="6">The sequence shown here is derived from an EMBL/GenBank/DDBJ whole genome shotgun (WGS) entry which is preliminary data.</text>
</comment>
<dbReference type="InParanoid" id="A0A1V8SZL5"/>
<keyword evidence="1" id="KW-0285">Flavoprotein</keyword>
<gene>
    <name evidence="6" type="ORF">B0A48_09529</name>
</gene>
<evidence type="ECO:0000256" key="2">
    <source>
        <dbReference type="ARBA" id="ARBA00022827"/>
    </source>
</evidence>
<name>A0A1V8SZL5_9PEZI</name>
<proteinExistence type="predicted"/>
<evidence type="ECO:0000313" key="6">
    <source>
        <dbReference type="EMBL" id="OQO04607.1"/>
    </source>
</evidence>
<evidence type="ECO:0000313" key="7">
    <source>
        <dbReference type="Proteomes" id="UP000192596"/>
    </source>
</evidence>
<dbReference type="EMBL" id="NAJO01000021">
    <property type="protein sequence ID" value="OQO04607.1"/>
    <property type="molecule type" value="Genomic_DNA"/>
</dbReference>
<dbReference type="GO" id="GO:0016491">
    <property type="term" value="F:oxidoreductase activity"/>
    <property type="evidence" value="ECO:0007669"/>
    <property type="project" value="UniProtKB-KW"/>
</dbReference>